<evidence type="ECO:0000256" key="2">
    <source>
        <dbReference type="ARBA" id="ARBA00022692"/>
    </source>
</evidence>
<evidence type="ECO:0000259" key="6">
    <source>
        <dbReference type="Pfam" id="PF04932"/>
    </source>
</evidence>
<feature type="transmembrane region" description="Helical" evidence="5">
    <location>
        <begin position="23"/>
        <end position="52"/>
    </location>
</feature>
<feature type="transmembrane region" description="Helical" evidence="5">
    <location>
        <begin position="159"/>
        <end position="180"/>
    </location>
</feature>
<feature type="transmembrane region" description="Helical" evidence="5">
    <location>
        <begin position="388"/>
        <end position="406"/>
    </location>
</feature>
<dbReference type="PANTHER" id="PTHR37422">
    <property type="entry name" value="TEICHURONIC ACID BIOSYNTHESIS PROTEIN TUAE"/>
    <property type="match status" value="1"/>
</dbReference>
<feature type="transmembrane region" description="Helical" evidence="5">
    <location>
        <begin position="235"/>
        <end position="253"/>
    </location>
</feature>
<sequence length="412" mass="47343">MSKMAKAGIYSLLKEHALEATCFLLIFGLFFSRAILSISLPIMLLIAINSFYHHQKINPIKLKHYFFIGLYILICLSIWNTTDKVTWLNILFKNSFLWVLPLVFIFAKKPGEATIQRLVSFFGFCGVLCISIDLVWILSHQQIYKEIIAKSGSITSVLGPYHTELGLLYSIAFTALWMSLLNQKEPIKKRIIIALLILFLMGLIIIAQRFTLISLLLSGLFFIGRELIITKNYKYLGYALLLFLAAIIVYQKVPAIKQKVIYTKNDIISLVENQNPNYLSISQRWAANKCAIEVIKNNVFIGVAPADLKHEMDEQYALNSYWLIPQNRVFIHNQYLYFLASYGVILSVFIFIGGLIILFKEITHNIKFLAFIIPIILHMFTDNTMERQISGISVVFLLLLFTNFKIKTLSER</sequence>
<keyword evidence="2 5" id="KW-0812">Transmembrane</keyword>
<feature type="domain" description="O-antigen ligase-related" evidence="6">
    <location>
        <begin position="195"/>
        <end position="350"/>
    </location>
</feature>
<gene>
    <name evidence="7" type="ORF">GJJ64_09320</name>
</gene>
<evidence type="ECO:0000256" key="4">
    <source>
        <dbReference type="ARBA" id="ARBA00023136"/>
    </source>
</evidence>
<feature type="transmembrane region" description="Helical" evidence="5">
    <location>
        <begin position="118"/>
        <end position="139"/>
    </location>
</feature>
<dbReference type="InterPro" id="IPR051533">
    <property type="entry name" value="WaaL-like"/>
</dbReference>
<feature type="transmembrane region" description="Helical" evidence="5">
    <location>
        <begin position="335"/>
        <end position="359"/>
    </location>
</feature>
<evidence type="ECO:0000256" key="3">
    <source>
        <dbReference type="ARBA" id="ARBA00022989"/>
    </source>
</evidence>
<keyword evidence="3 5" id="KW-1133">Transmembrane helix</keyword>
<evidence type="ECO:0000313" key="8">
    <source>
        <dbReference type="Proteomes" id="UP000462931"/>
    </source>
</evidence>
<comment type="subcellular location">
    <subcellularLocation>
        <location evidence="1">Membrane</location>
        <topology evidence="1">Multi-pass membrane protein</topology>
    </subcellularLocation>
</comment>
<proteinExistence type="predicted"/>
<organism evidence="7 8">
    <name type="scientific">Pedobacter puniceum</name>
    <dbReference type="NCBI Taxonomy" id="2666136"/>
    <lineage>
        <taxon>Bacteria</taxon>
        <taxon>Pseudomonadati</taxon>
        <taxon>Bacteroidota</taxon>
        <taxon>Sphingobacteriia</taxon>
        <taxon>Sphingobacteriales</taxon>
        <taxon>Sphingobacteriaceae</taxon>
        <taxon>Pedobacter</taxon>
    </lineage>
</organism>
<feature type="transmembrane region" description="Helical" evidence="5">
    <location>
        <begin position="87"/>
        <end position="106"/>
    </location>
</feature>
<keyword evidence="4 5" id="KW-0472">Membrane</keyword>
<dbReference type="Pfam" id="PF04932">
    <property type="entry name" value="Wzy_C"/>
    <property type="match status" value="1"/>
</dbReference>
<keyword evidence="8" id="KW-1185">Reference proteome</keyword>
<feature type="transmembrane region" description="Helical" evidence="5">
    <location>
        <begin position="64"/>
        <end position="81"/>
    </location>
</feature>
<name>A0A7K0FN34_9SPHI</name>
<evidence type="ECO:0000256" key="1">
    <source>
        <dbReference type="ARBA" id="ARBA00004141"/>
    </source>
</evidence>
<dbReference type="PANTHER" id="PTHR37422:SF13">
    <property type="entry name" value="LIPOPOLYSACCHARIDE BIOSYNTHESIS PROTEIN PA4999-RELATED"/>
    <property type="match status" value="1"/>
</dbReference>
<dbReference type="EMBL" id="WKJI01000002">
    <property type="protein sequence ID" value="MRX47386.1"/>
    <property type="molecule type" value="Genomic_DNA"/>
</dbReference>
<accession>A0A7K0FN34</accession>
<dbReference type="Proteomes" id="UP000462931">
    <property type="component" value="Unassembled WGS sequence"/>
</dbReference>
<dbReference type="GO" id="GO:0016020">
    <property type="term" value="C:membrane"/>
    <property type="evidence" value="ECO:0007669"/>
    <property type="project" value="UniProtKB-SubCell"/>
</dbReference>
<feature type="transmembrane region" description="Helical" evidence="5">
    <location>
        <begin position="192"/>
        <end position="223"/>
    </location>
</feature>
<dbReference type="AlphaFoldDB" id="A0A7K0FN34"/>
<dbReference type="InterPro" id="IPR007016">
    <property type="entry name" value="O-antigen_ligase-rel_domated"/>
</dbReference>
<comment type="caution">
    <text evidence="7">The sequence shown here is derived from an EMBL/GenBank/DDBJ whole genome shotgun (WGS) entry which is preliminary data.</text>
</comment>
<evidence type="ECO:0000313" key="7">
    <source>
        <dbReference type="EMBL" id="MRX47386.1"/>
    </source>
</evidence>
<evidence type="ECO:0000256" key="5">
    <source>
        <dbReference type="SAM" id="Phobius"/>
    </source>
</evidence>
<reference evidence="7 8" key="1">
    <citation type="submission" date="2019-11" db="EMBL/GenBank/DDBJ databases">
        <authorList>
            <person name="Cheng Q."/>
            <person name="Yang Z."/>
        </authorList>
    </citation>
    <scope>NUCLEOTIDE SEQUENCE [LARGE SCALE GENOMIC DNA]</scope>
    <source>
        <strain evidence="7 8">HX-22-1</strain>
    </source>
</reference>
<protein>
    <recommendedName>
        <fullName evidence="6">O-antigen ligase-related domain-containing protein</fullName>
    </recommendedName>
</protein>